<protein>
    <recommendedName>
        <fullName evidence="9">RNA polymerase sigma-70 factor</fullName>
    </recommendedName>
</protein>
<organism evidence="7 8">
    <name type="scientific">Sphingobacterium paucimobilis HER1398</name>
    <dbReference type="NCBI Taxonomy" id="1346330"/>
    <lineage>
        <taxon>Bacteria</taxon>
        <taxon>Pseudomonadati</taxon>
        <taxon>Bacteroidota</taxon>
        <taxon>Sphingobacteriia</taxon>
        <taxon>Sphingobacteriales</taxon>
        <taxon>Sphingobacteriaceae</taxon>
        <taxon>Sphingobacterium</taxon>
    </lineage>
</organism>
<proteinExistence type="inferred from homology"/>
<dbReference type="Proteomes" id="UP000016584">
    <property type="component" value="Unassembled WGS sequence"/>
</dbReference>
<keyword evidence="3" id="KW-0731">Sigma factor</keyword>
<comment type="caution">
    <text evidence="7">The sequence shown here is derived from an EMBL/GenBank/DDBJ whole genome shotgun (WGS) entry which is preliminary data.</text>
</comment>
<evidence type="ECO:0000259" key="6">
    <source>
        <dbReference type="Pfam" id="PF08281"/>
    </source>
</evidence>
<evidence type="ECO:0000256" key="3">
    <source>
        <dbReference type="ARBA" id="ARBA00023082"/>
    </source>
</evidence>
<keyword evidence="2" id="KW-0805">Transcription regulation</keyword>
<dbReference type="PATRIC" id="fig|1346330.5.peg.1534"/>
<evidence type="ECO:0000313" key="8">
    <source>
        <dbReference type="Proteomes" id="UP000016584"/>
    </source>
</evidence>
<dbReference type="EMBL" id="ATDL01000012">
    <property type="protein sequence ID" value="ERJ59897.1"/>
    <property type="molecule type" value="Genomic_DNA"/>
</dbReference>
<dbReference type="GO" id="GO:0003677">
    <property type="term" value="F:DNA binding"/>
    <property type="evidence" value="ECO:0007669"/>
    <property type="project" value="InterPro"/>
</dbReference>
<evidence type="ECO:0000256" key="2">
    <source>
        <dbReference type="ARBA" id="ARBA00023015"/>
    </source>
</evidence>
<dbReference type="Pfam" id="PF08281">
    <property type="entry name" value="Sigma70_r4_2"/>
    <property type="match status" value="1"/>
</dbReference>
<gene>
    <name evidence="7" type="ORF">M472_14085</name>
</gene>
<evidence type="ECO:0000256" key="1">
    <source>
        <dbReference type="ARBA" id="ARBA00010641"/>
    </source>
</evidence>
<dbReference type="InterPro" id="IPR014284">
    <property type="entry name" value="RNA_pol_sigma-70_dom"/>
</dbReference>
<dbReference type="Gene3D" id="1.10.1740.10">
    <property type="match status" value="1"/>
</dbReference>
<comment type="similarity">
    <text evidence="1">Belongs to the sigma-70 factor family. ECF subfamily.</text>
</comment>
<dbReference type="Gene3D" id="1.10.10.10">
    <property type="entry name" value="Winged helix-like DNA-binding domain superfamily/Winged helix DNA-binding domain"/>
    <property type="match status" value="1"/>
</dbReference>
<dbReference type="InterPro" id="IPR036388">
    <property type="entry name" value="WH-like_DNA-bd_sf"/>
</dbReference>
<keyword evidence="4" id="KW-0804">Transcription</keyword>
<sequence length="187" mass="22049">MSFSDYSDDQLLVFLKHGEERALKAIIDRYWEGMYKMAATALDDLLLCEDIVQDIFIRIWNNRDGLDMNHSLKAYLFASTRYGVYRQVKIQLQRGSLHRDKEMVDIERYDPHNMLAYKELLRCVEDIVEGLPERCREVYLLSREQHLSHKDIADKLSISTKTVENQLTIALRRIRSGIGKTLFLLFF</sequence>
<dbReference type="GO" id="GO:0006352">
    <property type="term" value="P:DNA-templated transcription initiation"/>
    <property type="evidence" value="ECO:0007669"/>
    <property type="project" value="InterPro"/>
</dbReference>
<dbReference type="InterPro" id="IPR013325">
    <property type="entry name" value="RNA_pol_sigma_r2"/>
</dbReference>
<dbReference type="SUPFAM" id="SSF88659">
    <property type="entry name" value="Sigma3 and sigma4 domains of RNA polymerase sigma factors"/>
    <property type="match status" value="1"/>
</dbReference>
<dbReference type="SUPFAM" id="SSF88946">
    <property type="entry name" value="Sigma2 domain of RNA polymerase sigma factors"/>
    <property type="match status" value="1"/>
</dbReference>
<dbReference type="RefSeq" id="WP_021069716.1">
    <property type="nucleotide sequence ID" value="NZ_ATDL01000012.1"/>
</dbReference>
<dbReference type="PANTHER" id="PTHR43133">
    <property type="entry name" value="RNA POLYMERASE ECF-TYPE SIGMA FACTO"/>
    <property type="match status" value="1"/>
</dbReference>
<feature type="domain" description="RNA polymerase sigma factor 70 region 4 type 2" evidence="6">
    <location>
        <begin position="122"/>
        <end position="173"/>
    </location>
</feature>
<keyword evidence="8" id="KW-1185">Reference proteome</keyword>
<dbReference type="InterPro" id="IPR039425">
    <property type="entry name" value="RNA_pol_sigma-70-like"/>
</dbReference>
<accession>U2HWH8</accession>
<dbReference type="InterPro" id="IPR007627">
    <property type="entry name" value="RNA_pol_sigma70_r2"/>
</dbReference>
<dbReference type="InterPro" id="IPR013324">
    <property type="entry name" value="RNA_pol_sigma_r3/r4-like"/>
</dbReference>
<dbReference type="eggNOG" id="COG1595">
    <property type="taxonomic scope" value="Bacteria"/>
</dbReference>
<evidence type="ECO:0008006" key="9">
    <source>
        <dbReference type="Google" id="ProtNLM"/>
    </source>
</evidence>
<dbReference type="AlphaFoldDB" id="U2HWH8"/>
<dbReference type="InterPro" id="IPR013249">
    <property type="entry name" value="RNA_pol_sigma70_r4_t2"/>
</dbReference>
<reference evidence="7 8" key="1">
    <citation type="journal article" date="2013" name="Genome Announc.">
        <title>The Draft Genome Sequence of Sphingomonas paucimobilis Strain HER1398 (Proteobacteria), Host to the Giant PAU Phage, Indicates That It Is a Member of the Genus Sphingobacterium (Bacteroidetes).</title>
        <authorList>
            <person name="White R.A.III."/>
            <person name="Suttle C.A."/>
        </authorList>
    </citation>
    <scope>NUCLEOTIDE SEQUENCE [LARGE SCALE GENOMIC DNA]</scope>
    <source>
        <strain evidence="7 8">HER1398</strain>
    </source>
</reference>
<evidence type="ECO:0000259" key="5">
    <source>
        <dbReference type="Pfam" id="PF04542"/>
    </source>
</evidence>
<feature type="domain" description="RNA polymerase sigma-70 region 2" evidence="5">
    <location>
        <begin position="32"/>
        <end position="88"/>
    </location>
</feature>
<name>U2HWH8_9SPHI</name>
<dbReference type="NCBIfam" id="TIGR02937">
    <property type="entry name" value="sigma70-ECF"/>
    <property type="match status" value="1"/>
</dbReference>
<dbReference type="STRING" id="1346330.M472_14085"/>
<dbReference type="Pfam" id="PF04542">
    <property type="entry name" value="Sigma70_r2"/>
    <property type="match status" value="1"/>
</dbReference>
<dbReference type="OrthoDB" id="665981at2"/>
<dbReference type="GO" id="GO:0016987">
    <property type="term" value="F:sigma factor activity"/>
    <property type="evidence" value="ECO:0007669"/>
    <property type="project" value="UniProtKB-KW"/>
</dbReference>
<evidence type="ECO:0000313" key="7">
    <source>
        <dbReference type="EMBL" id="ERJ59897.1"/>
    </source>
</evidence>
<dbReference type="PANTHER" id="PTHR43133:SF46">
    <property type="entry name" value="RNA POLYMERASE SIGMA-70 FACTOR ECF SUBFAMILY"/>
    <property type="match status" value="1"/>
</dbReference>
<evidence type="ECO:0000256" key="4">
    <source>
        <dbReference type="ARBA" id="ARBA00023163"/>
    </source>
</evidence>